<protein>
    <submittedName>
        <fullName evidence="1">Uncharacterized protein</fullName>
    </submittedName>
</protein>
<name>A0AAV4N9B0_CAEEX</name>
<keyword evidence="2" id="KW-1185">Reference proteome</keyword>
<evidence type="ECO:0000313" key="2">
    <source>
        <dbReference type="Proteomes" id="UP001054945"/>
    </source>
</evidence>
<dbReference type="EMBL" id="BPLR01020633">
    <property type="protein sequence ID" value="GIX80925.1"/>
    <property type="molecule type" value="Genomic_DNA"/>
</dbReference>
<dbReference type="AlphaFoldDB" id="A0AAV4N9B0"/>
<gene>
    <name evidence="1" type="ORF">CEXT_373661</name>
</gene>
<organism evidence="1 2">
    <name type="scientific">Caerostris extrusa</name>
    <name type="common">Bark spider</name>
    <name type="synonym">Caerostris bankana</name>
    <dbReference type="NCBI Taxonomy" id="172846"/>
    <lineage>
        <taxon>Eukaryota</taxon>
        <taxon>Metazoa</taxon>
        <taxon>Ecdysozoa</taxon>
        <taxon>Arthropoda</taxon>
        <taxon>Chelicerata</taxon>
        <taxon>Arachnida</taxon>
        <taxon>Araneae</taxon>
        <taxon>Araneomorphae</taxon>
        <taxon>Entelegynae</taxon>
        <taxon>Araneoidea</taxon>
        <taxon>Araneidae</taxon>
        <taxon>Caerostris</taxon>
    </lineage>
</organism>
<reference evidence="1 2" key="1">
    <citation type="submission" date="2021-06" db="EMBL/GenBank/DDBJ databases">
        <title>Caerostris extrusa draft genome.</title>
        <authorList>
            <person name="Kono N."/>
            <person name="Arakawa K."/>
        </authorList>
    </citation>
    <scope>NUCLEOTIDE SEQUENCE [LARGE SCALE GENOMIC DNA]</scope>
</reference>
<proteinExistence type="predicted"/>
<dbReference type="Proteomes" id="UP001054945">
    <property type="component" value="Unassembled WGS sequence"/>
</dbReference>
<sequence length="177" mass="20094">MDYQTMLIVAENHLVNTRRYQHLNSRFAELRYTPYVSNNVDTSRAGIIPEANRHTHISYVSSVKVFSWLMVIQRRMSRSSSVPFFPPLSSKTPIIYFLRGIMIPHTLPMRFLASFLSVRVKAGSQSMASLIGTFVECCSTSYVSFTVGFMSNNSRWVAKKDPGTNHLFGLTSDKKAN</sequence>
<evidence type="ECO:0000313" key="1">
    <source>
        <dbReference type="EMBL" id="GIX80925.1"/>
    </source>
</evidence>
<accession>A0AAV4N9B0</accession>
<comment type="caution">
    <text evidence="1">The sequence shown here is derived from an EMBL/GenBank/DDBJ whole genome shotgun (WGS) entry which is preliminary data.</text>
</comment>